<accession>A0AC35G759</accession>
<dbReference type="Proteomes" id="UP000887580">
    <property type="component" value="Unplaced"/>
</dbReference>
<protein>
    <submittedName>
        <fullName evidence="2">Zinc metalloproteinase</fullName>
    </submittedName>
</protein>
<evidence type="ECO:0000313" key="1">
    <source>
        <dbReference type="Proteomes" id="UP000887580"/>
    </source>
</evidence>
<name>A0AC35G759_9BILA</name>
<organism evidence="1 2">
    <name type="scientific">Panagrolaimus sp. PS1159</name>
    <dbReference type="NCBI Taxonomy" id="55785"/>
    <lineage>
        <taxon>Eukaryota</taxon>
        <taxon>Metazoa</taxon>
        <taxon>Ecdysozoa</taxon>
        <taxon>Nematoda</taxon>
        <taxon>Chromadorea</taxon>
        <taxon>Rhabditida</taxon>
        <taxon>Tylenchina</taxon>
        <taxon>Panagrolaimomorpha</taxon>
        <taxon>Panagrolaimoidea</taxon>
        <taxon>Panagrolaimidae</taxon>
        <taxon>Panagrolaimus</taxon>
    </lineage>
</organism>
<evidence type="ECO:0000313" key="2">
    <source>
        <dbReference type="WBParaSite" id="PS1159_v2.g24670.t1"/>
    </source>
</evidence>
<sequence length="620" mass="69887">MIRNNDKNMDIYYIIDLSLTTSSNSNSPLRPNQLGEEAVKDELSSHFGVEEKALENIESLLLKLKEKTHKKVFGNRVFSRDSAVDSTKPVSISATQPKTKPELAPFLFEGDIFLTEKQVLSLLGDFDGGSQRKLRSLSSDADAIWDEFPIKYRFHDSLSVYAIKQIIEAVNYWENTTCIKFEHVVQKPDEDYIEFFKGQGCYSMIGKYGGRQGVSIGEGCERLGVIEHEIGHALGLWHEQSRPDAGEYIEVEKDFILPSYTSDFQMRSTDEINTLGIPYDYGSVMHYGSTAFSADGMSKTLLTRDPNYQYTIGQRERLSFYDIQVINKAYCEDKCNDKDGMRKADSAKCKNGGYPHPSHCGICICPQGYGGKNCEESQQPLNAKCGAVLTLKDEWQIISSPNYEEDGYIENQMCSWILKAPKKQRIEIEFLEEFSFLCATTCVDYVELKLSKDQRNTGPRFCCYHKPEKSLISEGHQVAVIFRSQIGQDIGFKLQARATMKMVELKKQIIKTTTQKPTTIAGHNILSSWGQWSECSRPCGGCGIKSRVRICETAECDDKTQEFESCNLQACPVNEDCQKVLFSNRLCDSRVCSQLDSVAECNVPTCCPPFNLNNGQCVAD</sequence>
<proteinExistence type="predicted"/>
<reference evidence="2" key="1">
    <citation type="submission" date="2022-11" db="UniProtKB">
        <authorList>
            <consortium name="WormBaseParasite"/>
        </authorList>
    </citation>
    <scope>IDENTIFICATION</scope>
</reference>
<dbReference type="WBParaSite" id="PS1159_v2.g24670.t1">
    <property type="protein sequence ID" value="PS1159_v2.g24670.t1"/>
    <property type="gene ID" value="PS1159_v2.g24670"/>
</dbReference>